<dbReference type="Gene3D" id="3.40.630.30">
    <property type="match status" value="1"/>
</dbReference>
<accession>I0V377</accession>
<dbReference type="SUPFAM" id="SSF55729">
    <property type="entry name" value="Acyl-CoA N-acyltransferases (Nat)"/>
    <property type="match status" value="1"/>
</dbReference>
<dbReference type="OrthoDB" id="4549080at2"/>
<dbReference type="HOGENOM" id="CLU_086503_5_0_11"/>
<dbReference type="Proteomes" id="UP000004691">
    <property type="component" value="Unassembled WGS sequence"/>
</dbReference>
<dbReference type="InterPro" id="IPR000182">
    <property type="entry name" value="GNAT_dom"/>
</dbReference>
<evidence type="ECO:0000313" key="5">
    <source>
        <dbReference type="Proteomes" id="UP000004691"/>
    </source>
</evidence>
<dbReference type="EMBL" id="JH636049">
    <property type="protein sequence ID" value="EID54580.1"/>
    <property type="molecule type" value="Genomic_DNA"/>
</dbReference>
<dbReference type="CDD" id="cd04301">
    <property type="entry name" value="NAT_SF"/>
    <property type="match status" value="1"/>
</dbReference>
<name>I0V377_9PSEU</name>
<dbReference type="PANTHER" id="PTHR43626:SF4">
    <property type="entry name" value="GCN5-RELATED N-ACETYLTRANSFERASE 2, CHLOROPLASTIC"/>
    <property type="match status" value="1"/>
</dbReference>
<dbReference type="InterPro" id="IPR045039">
    <property type="entry name" value="NSI-like"/>
</dbReference>
<organism evidence="4 5">
    <name type="scientific">Saccharomonospora xinjiangensis XJ-54</name>
    <dbReference type="NCBI Taxonomy" id="882086"/>
    <lineage>
        <taxon>Bacteria</taxon>
        <taxon>Bacillati</taxon>
        <taxon>Actinomycetota</taxon>
        <taxon>Actinomycetes</taxon>
        <taxon>Pseudonocardiales</taxon>
        <taxon>Pseudonocardiaceae</taxon>
        <taxon>Saccharomonospora</taxon>
    </lineage>
</organism>
<keyword evidence="2 4" id="KW-0012">Acyltransferase</keyword>
<reference evidence="4 5" key="1">
    <citation type="submission" date="2012-01" db="EMBL/GenBank/DDBJ databases">
        <title>Improved High-Quality Draft sequence of Saccharomonospora xinjiangensis XJ-54.</title>
        <authorList>
            <consortium name="US DOE Joint Genome Institute"/>
            <person name="Lucas S."/>
            <person name="Han J."/>
            <person name="Lapidus A."/>
            <person name="Cheng J.-F."/>
            <person name="Goodwin L."/>
            <person name="Pitluck S."/>
            <person name="Peters L."/>
            <person name="Mikhailova N."/>
            <person name="Teshima H."/>
            <person name="Detter J.C."/>
            <person name="Han C."/>
            <person name="Tapia R."/>
            <person name="Land M."/>
            <person name="Hauser L."/>
            <person name="Kyrpides N."/>
            <person name="Ivanova N."/>
            <person name="Pagani I."/>
            <person name="Brambilla E.-M."/>
            <person name="Klenk H.-P."/>
            <person name="Woyke T."/>
        </authorList>
    </citation>
    <scope>NUCLEOTIDE SEQUENCE [LARGE SCALE GENOMIC DNA]</scope>
    <source>
        <strain evidence="4 5">XJ-54</strain>
    </source>
</reference>
<keyword evidence="5" id="KW-1185">Reference proteome</keyword>
<dbReference type="Pfam" id="PF13508">
    <property type="entry name" value="Acetyltransf_7"/>
    <property type="match status" value="1"/>
</dbReference>
<dbReference type="STRING" id="882086.SacxiDRAFT_2351"/>
<evidence type="ECO:0000259" key="3">
    <source>
        <dbReference type="PROSITE" id="PS51186"/>
    </source>
</evidence>
<dbReference type="GO" id="GO:0005737">
    <property type="term" value="C:cytoplasm"/>
    <property type="evidence" value="ECO:0007669"/>
    <property type="project" value="TreeGrafter"/>
</dbReference>
<dbReference type="PANTHER" id="PTHR43626">
    <property type="entry name" value="ACYL-COA N-ACYLTRANSFERASE"/>
    <property type="match status" value="1"/>
</dbReference>
<dbReference type="PROSITE" id="PS51186">
    <property type="entry name" value="GNAT"/>
    <property type="match status" value="1"/>
</dbReference>
<dbReference type="eggNOG" id="COG0456">
    <property type="taxonomic scope" value="Bacteria"/>
</dbReference>
<evidence type="ECO:0000313" key="4">
    <source>
        <dbReference type="EMBL" id="EID54580.1"/>
    </source>
</evidence>
<dbReference type="GO" id="GO:0008080">
    <property type="term" value="F:N-acetyltransferase activity"/>
    <property type="evidence" value="ECO:0007669"/>
    <property type="project" value="InterPro"/>
</dbReference>
<feature type="domain" description="N-acetyltransferase" evidence="3">
    <location>
        <begin position="7"/>
        <end position="139"/>
    </location>
</feature>
<keyword evidence="1 4" id="KW-0808">Transferase</keyword>
<protein>
    <submittedName>
        <fullName evidence="4">Sortase-like acyltransferase</fullName>
    </submittedName>
</protein>
<proteinExistence type="predicted"/>
<sequence>MIIVAAENTDSLDDGEVAALYDSVGWTAYTTDLASLVRALAGSHRVVTARQEGRLAGLARSVSDGASIVYVQDVLVHPDCQRHGVGRKLVTTLLDLYPGVRQRVLLTDAEPGQRAFYESLGFTEIHDMRPPLRAFVSFG</sequence>
<dbReference type="InterPro" id="IPR016181">
    <property type="entry name" value="Acyl_CoA_acyltransferase"/>
</dbReference>
<gene>
    <name evidence="4" type="ORF">SacxiDRAFT_2351</name>
</gene>
<dbReference type="RefSeq" id="WP_006238726.1">
    <property type="nucleotide sequence ID" value="NZ_JH636049.1"/>
</dbReference>
<evidence type="ECO:0000256" key="2">
    <source>
        <dbReference type="ARBA" id="ARBA00023315"/>
    </source>
</evidence>
<dbReference type="AlphaFoldDB" id="I0V377"/>
<evidence type="ECO:0000256" key="1">
    <source>
        <dbReference type="ARBA" id="ARBA00022679"/>
    </source>
</evidence>